<dbReference type="Gene3D" id="2.40.50.100">
    <property type="match status" value="1"/>
</dbReference>
<dbReference type="AlphaFoldDB" id="A0A975BQP3"/>
<evidence type="ECO:0000256" key="1">
    <source>
        <dbReference type="SAM" id="Coils"/>
    </source>
</evidence>
<dbReference type="InterPro" id="IPR058982">
    <property type="entry name" value="Beta-barrel_AprE"/>
</dbReference>
<dbReference type="KEGG" id="dmm:dnm_059910"/>
<feature type="coiled-coil region" evidence="1">
    <location>
        <begin position="108"/>
        <end position="251"/>
    </location>
</feature>
<evidence type="ECO:0000259" key="3">
    <source>
        <dbReference type="Pfam" id="PF26002"/>
    </source>
</evidence>
<evidence type="ECO:0000313" key="4">
    <source>
        <dbReference type="EMBL" id="QTA89932.1"/>
    </source>
</evidence>
<accession>A0A975BQP3</accession>
<organism evidence="4 5">
    <name type="scientific">Desulfonema magnum</name>
    <dbReference type="NCBI Taxonomy" id="45655"/>
    <lineage>
        <taxon>Bacteria</taxon>
        <taxon>Pseudomonadati</taxon>
        <taxon>Thermodesulfobacteriota</taxon>
        <taxon>Desulfobacteria</taxon>
        <taxon>Desulfobacterales</taxon>
        <taxon>Desulfococcaceae</taxon>
        <taxon>Desulfonema</taxon>
    </lineage>
</organism>
<dbReference type="Proteomes" id="UP000663722">
    <property type="component" value="Chromosome"/>
</dbReference>
<dbReference type="PRINTS" id="PR01490">
    <property type="entry name" value="RTXTOXIND"/>
</dbReference>
<keyword evidence="1" id="KW-0175">Coiled coil</keyword>
<keyword evidence="2" id="KW-1133">Transmembrane helix</keyword>
<protein>
    <submittedName>
        <fullName evidence="4">HylD family secretion domain-containing protein</fullName>
    </submittedName>
</protein>
<keyword evidence="2" id="KW-0812">Transmembrane</keyword>
<keyword evidence="5" id="KW-1185">Reference proteome</keyword>
<gene>
    <name evidence="4" type="ORF">dnm_059910</name>
</gene>
<dbReference type="InterPro" id="IPR050739">
    <property type="entry name" value="MFP"/>
</dbReference>
<feature type="transmembrane region" description="Helical" evidence="2">
    <location>
        <begin position="32"/>
        <end position="53"/>
    </location>
</feature>
<dbReference type="PANTHER" id="PTHR30386">
    <property type="entry name" value="MEMBRANE FUSION SUBUNIT OF EMRAB-TOLC MULTIDRUG EFFLUX PUMP"/>
    <property type="match status" value="1"/>
</dbReference>
<keyword evidence="2" id="KW-0472">Membrane</keyword>
<dbReference type="RefSeq" id="WP_207678352.1">
    <property type="nucleotide sequence ID" value="NZ_CP061800.1"/>
</dbReference>
<evidence type="ECO:0000313" key="5">
    <source>
        <dbReference type="Proteomes" id="UP000663722"/>
    </source>
</evidence>
<feature type="domain" description="AprE-like beta-barrel" evidence="3">
    <location>
        <begin position="352"/>
        <end position="438"/>
    </location>
</feature>
<reference evidence="4" key="1">
    <citation type="journal article" date="2021" name="Microb. Physiol.">
        <title>Proteogenomic Insights into the Physiology of Marine, Sulfate-Reducing, Filamentous Desulfonema limicola and Desulfonema magnum.</title>
        <authorList>
            <person name="Schnaars V."/>
            <person name="Wohlbrand L."/>
            <person name="Scheve S."/>
            <person name="Hinrichs C."/>
            <person name="Reinhardt R."/>
            <person name="Rabus R."/>
        </authorList>
    </citation>
    <scope>NUCLEOTIDE SEQUENCE</scope>
    <source>
        <strain evidence="4">4be13</strain>
    </source>
</reference>
<name>A0A975BQP3_9BACT</name>
<dbReference type="EMBL" id="CP061800">
    <property type="protein sequence ID" value="QTA89932.1"/>
    <property type="molecule type" value="Genomic_DNA"/>
</dbReference>
<dbReference type="PANTHER" id="PTHR30386:SF28">
    <property type="entry name" value="EXPORTED PROTEIN"/>
    <property type="match status" value="1"/>
</dbReference>
<dbReference type="Gene3D" id="2.40.30.170">
    <property type="match status" value="1"/>
</dbReference>
<dbReference type="Pfam" id="PF26002">
    <property type="entry name" value="Beta-barrel_AprE"/>
    <property type="match status" value="1"/>
</dbReference>
<sequence>MLAKKKSEHFTDALEECGAEGFEILTKKSSPFVHGVIYILIGLLFAVFVWSFYGKANVVIMAQGKLDANSEMIRVYTPTPGELIDIYVKEGMPVSRGDLLARIKAAGAIRAAADADQAKMQLEKAELEKKIFPQKKRLLEKEIENIKQQLRQKGKDYNQLKKEKFQNLPTTQKHQLKKTSLSFEEAENNRDMAKRAYEKYVRLYETPGNGGVSKKEVEEKELQYIKAETAYQNLRIDVEKLELEFSKQETQAGKKLGDAYIALLTLRFQRDSKIMQMENEEKQLNMKYRSAHAAWEAASVVTFDDLDEDNFLKVRAPVSGVITYVASTQRGEKVKSEAPLVSIAPADAEKILRINIQDKDRGLLKAGQSVKLKFAAFPYQRYGFIKGTLEYISPNAESSNEGSPFYKGRVGLEQDYFMVNDKKTELKYGMTAEAEIVVQKRRLIDLALDPFRKFKGIEN</sequence>
<proteinExistence type="predicted"/>
<evidence type="ECO:0000256" key="2">
    <source>
        <dbReference type="SAM" id="Phobius"/>
    </source>
</evidence>